<dbReference type="EMBL" id="JAEDAO010000001">
    <property type="protein sequence ID" value="MBK0392188.1"/>
    <property type="molecule type" value="Genomic_DNA"/>
</dbReference>
<organism evidence="1 2">
    <name type="scientific">Ramlibacter algicola</name>
    <dbReference type="NCBI Taxonomy" id="2795217"/>
    <lineage>
        <taxon>Bacteria</taxon>
        <taxon>Pseudomonadati</taxon>
        <taxon>Pseudomonadota</taxon>
        <taxon>Betaproteobacteria</taxon>
        <taxon>Burkholderiales</taxon>
        <taxon>Comamonadaceae</taxon>
        <taxon>Ramlibacter</taxon>
    </lineage>
</organism>
<evidence type="ECO:0000313" key="2">
    <source>
        <dbReference type="Proteomes" id="UP000617041"/>
    </source>
</evidence>
<protein>
    <submittedName>
        <fullName evidence="1">Uncharacterized protein</fullName>
    </submittedName>
</protein>
<gene>
    <name evidence="1" type="ORF">I8E28_06265</name>
</gene>
<reference evidence="1" key="1">
    <citation type="submission" date="2020-12" db="EMBL/GenBank/DDBJ databases">
        <title>Ramlibacter sp. nov., isolated from a freshwater alga, Cryptomonas.</title>
        <authorList>
            <person name="Kim H.M."/>
            <person name="Jeon C.O."/>
        </authorList>
    </citation>
    <scope>NUCLEOTIDE SEQUENCE</scope>
    <source>
        <strain evidence="1">CrO1</strain>
    </source>
</reference>
<keyword evidence="2" id="KW-1185">Reference proteome</keyword>
<name>A0A934PZD0_9BURK</name>
<sequence>MDRGPLPEVREDASELAWREFDACSEAVEARARARRREVPRRSSKLHRVTLQVDDVMQTARLNDRVCPVPEVWGRIHRMLRGLRAAQDGDPPPPPVDVLEWARTSEFLKRLRLREQVEWARRHGALVALDAFLRRLPERDWHHVEVAAWPTLPRR</sequence>
<dbReference type="AlphaFoldDB" id="A0A934PZD0"/>
<proteinExistence type="predicted"/>
<accession>A0A934PZD0</accession>
<comment type="caution">
    <text evidence="1">The sequence shown here is derived from an EMBL/GenBank/DDBJ whole genome shotgun (WGS) entry which is preliminary data.</text>
</comment>
<evidence type="ECO:0000313" key="1">
    <source>
        <dbReference type="EMBL" id="MBK0392188.1"/>
    </source>
</evidence>
<dbReference type="RefSeq" id="WP_200787137.1">
    <property type="nucleotide sequence ID" value="NZ_JAEDAO010000001.1"/>
</dbReference>
<dbReference type="Proteomes" id="UP000617041">
    <property type="component" value="Unassembled WGS sequence"/>
</dbReference>